<dbReference type="OrthoDB" id="6437593at2759"/>
<evidence type="ECO:0008006" key="4">
    <source>
        <dbReference type="Google" id="ProtNLM"/>
    </source>
</evidence>
<name>A0A4Y2DHQ3_ARAVE</name>
<evidence type="ECO:0000313" key="2">
    <source>
        <dbReference type="EMBL" id="GBM15739.1"/>
    </source>
</evidence>
<keyword evidence="1" id="KW-0812">Transmembrane</keyword>
<organism evidence="2 3">
    <name type="scientific">Araneus ventricosus</name>
    <name type="common">Orbweaver spider</name>
    <name type="synonym">Epeira ventricosa</name>
    <dbReference type="NCBI Taxonomy" id="182803"/>
    <lineage>
        <taxon>Eukaryota</taxon>
        <taxon>Metazoa</taxon>
        <taxon>Ecdysozoa</taxon>
        <taxon>Arthropoda</taxon>
        <taxon>Chelicerata</taxon>
        <taxon>Arachnida</taxon>
        <taxon>Araneae</taxon>
        <taxon>Araneomorphae</taxon>
        <taxon>Entelegynae</taxon>
        <taxon>Araneoidea</taxon>
        <taxon>Araneidae</taxon>
        <taxon>Araneus</taxon>
    </lineage>
</organism>
<evidence type="ECO:0000313" key="3">
    <source>
        <dbReference type="Proteomes" id="UP000499080"/>
    </source>
</evidence>
<comment type="caution">
    <text evidence="2">The sequence shown here is derived from an EMBL/GenBank/DDBJ whole genome shotgun (WGS) entry which is preliminary data.</text>
</comment>
<dbReference type="PANTHER" id="PTHR33053">
    <property type="entry name" value="PROTEIN, PUTATIVE-RELATED"/>
    <property type="match status" value="1"/>
</dbReference>
<keyword evidence="1" id="KW-0472">Membrane</keyword>
<proteinExistence type="predicted"/>
<dbReference type="EMBL" id="BGPR01000363">
    <property type="protein sequence ID" value="GBM15739.1"/>
    <property type="molecule type" value="Genomic_DNA"/>
</dbReference>
<dbReference type="AlphaFoldDB" id="A0A4Y2DHQ3"/>
<keyword evidence="3" id="KW-1185">Reference proteome</keyword>
<feature type="transmembrane region" description="Helical" evidence="1">
    <location>
        <begin position="12"/>
        <end position="32"/>
    </location>
</feature>
<reference evidence="2 3" key="1">
    <citation type="journal article" date="2019" name="Sci. Rep.">
        <title>Orb-weaving spider Araneus ventricosus genome elucidates the spidroin gene catalogue.</title>
        <authorList>
            <person name="Kono N."/>
            <person name="Nakamura H."/>
            <person name="Ohtoshi R."/>
            <person name="Moran D.A.P."/>
            <person name="Shinohara A."/>
            <person name="Yoshida Y."/>
            <person name="Fujiwara M."/>
            <person name="Mori M."/>
            <person name="Tomita M."/>
            <person name="Arakawa K."/>
        </authorList>
    </citation>
    <scope>NUCLEOTIDE SEQUENCE [LARGE SCALE GENOMIC DNA]</scope>
</reference>
<gene>
    <name evidence="2" type="ORF">AVEN_262907_1</name>
</gene>
<evidence type="ECO:0000256" key="1">
    <source>
        <dbReference type="SAM" id="Phobius"/>
    </source>
</evidence>
<dbReference type="Proteomes" id="UP000499080">
    <property type="component" value="Unassembled WGS sequence"/>
</dbReference>
<protein>
    <recommendedName>
        <fullName evidence="4">Transposase domain-containing protein</fullName>
    </recommendedName>
</protein>
<accession>A0A4Y2DHQ3</accession>
<sequence>MHISKTITLKELMHKYSIIEITFIFVSIGFLIETPPALEVWRRRKCGGGFDFGLRNFIAGSWISGHQEKCKESSVDLEKTVDESPFPVAVFCGSSKPDTVNDFLYDIVDELTNLKDGSLDIEHEISIKGFVCDAPARAFLKCIKNHNGYFGCEKCCQKGKRDNNRMTFPDSNAPKRKDSDFDSFSHDNDSGYILEKSPLLKVDIGLVTQFPLDYMHMVCLGVMRKLLISWCRGPLNVHLCSRDIDILPNREEWEGFQRIFSPIHLYLQEVTLSLLEQ</sequence>
<keyword evidence="1" id="KW-1133">Transmembrane helix</keyword>